<feature type="domain" description="ArnT-like N-terminal" evidence="10">
    <location>
        <begin position="81"/>
        <end position="263"/>
    </location>
</feature>
<dbReference type="GO" id="GO:0000030">
    <property type="term" value="F:mannosyltransferase activity"/>
    <property type="evidence" value="ECO:0007669"/>
    <property type="project" value="InterPro"/>
</dbReference>
<dbReference type="PANTHER" id="PTHR33908:SF11">
    <property type="entry name" value="MEMBRANE PROTEIN"/>
    <property type="match status" value="1"/>
</dbReference>
<evidence type="ECO:0000256" key="1">
    <source>
        <dbReference type="ARBA" id="ARBA00004651"/>
    </source>
</evidence>
<feature type="transmembrane region" description="Helical" evidence="9">
    <location>
        <begin position="371"/>
        <end position="389"/>
    </location>
</feature>
<keyword evidence="3" id="KW-0328">Glycosyltransferase</keyword>
<evidence type="ECO:0000256" key="3">
    <source>
        <dbReference type="ARBA" id="ARBA00022676"/>
    </source>
</evidence>
<feature type="transmembrane region" description="Helical" evidence="9">
    <location>
        <begin position="60"/>
        <end position="79"/>
    </location>
</feature>
<keyword evidence="4" id="KW-0808">Transferase</keyword>
<feature type="transmembrane region" description="Helical" evidence="9">
    <location>
        <begin position="265"/>
        <end position="285"/>
    </location>
</feature>
<evidence type="ECO:0000313" key="12">
    <source>
        <dbReference type="Proteomes" id="UP000297890"/>
    </source>
</evidence>
<keyword evidence="6 9" id="KW-1133">Transmembrane helix</keyword>
<evidence type="ECO:0000256" key="7">
    <source>
        <dbReference type="ARBA" id="ARBA00023136"/>
    </source>
</evidence>
<comment type="subcellular location">
    <subcellularLocation>
        <location evidence="1">Cell membrane</location>
        <topology evidence="1">Multi-pass membrane protein</topology>
    </subcellularLocation>
</comment>
<evidence type="ECO:0000256" key="8">
    <source>
        <dbReference type="SAM" id="MobiDB-lite"/>
    </source>
</evidence>
<keyword evidence="7 9" id="KW-0472">Membrane</keyword>
<feature type="region of interest" description="Disordered" evidence="8">
    <location>
        <begin position="24"/>
        <end position="46"/>
    </location>
</feature>
<keyword evidence="5 9" id="KW-0812">Transmembrane</keyword>
<evidence type="ECO:0000256" key="9">
    <source>
        <dbReference type="SAM" id="Phobius"/>
    </source>
</evidence>
<dbReference type="Proteomes" id="UP000297890">
    <property type="component" value="Unassembled WGS sequence"/>
</dbReference>
<feature type="transmembrane region" description="Helical" evidence="9">
    <location>
        <begin position="430"/>
        <end position="447"/>
    </location>
</feature>
<dbReference type="InterPro" id="IPR050297">
    <property type="entry name" value="LipidA_mod_glycosyltrf_83"/>
</dbReference>
<feature type="transmembrane region" description="Helical" evidence="9">
    <location>
        <begin position="224"/>
        <end position="253"/>
    </location>
</feature>
<evidence type="ECO:0000256" key="4">
    <source>
        <dbReference type="ARBA" id="ARBA00022679"/>
    </source>
</evidence>
<feature type="transmembrane region" description="Helical" evidence="9">
    <location>
        <begin position="401"/>
        <end position="424"/>
    </location>
</feature>
<dbReference type="GO" id="GO:0016763">
    <property type="term" value="F:pentosyltransferase activity"/>
    <property type="evidence" value="ECO:0007669"/>
    <property type="project" value="TreeGrafter"/>
</dbReference>
<proteinExistence type="predicted"/>
<comment type="caution">
    <text evidence="11">The sequence shown here is derived from an EMBL/GenBank/DDBJ whole genome shotgun (WGS) entry which is preliminary data.</text>
</comment>
<name>A0A4Z0F712_9GAMM</name>
<evidence type="ECO:0000256" key="2">
    <source>
        <dbReference type="ARBA" id="ARBA00022475"/>
    </source>
</evidence>
<evidence type="ECO:0000313" key="11">
    <source>
        <dbReference type="EMBL" id="TFZ81757.1"/>
    </source>
</evidence>
<sequence length="601" mass="67048">MDAGPARSLGSVARRAAGALFRTATGYPRGPRPSGAMVSGWSGSRPDLRRRQRMTRREMAVWRWALVILTILVGLANMVDLPMEPHETYVVRTVEEMHDRGDWVVPYLNDVPRLNKPPLNYWLTALVGELANDLHRVAPWEGRLVSVLAGGGLVAVTGLLGVALASPQIGLMAAAIAASSYGTFYYTHSARPEMLYAFFCAVGLLWFVYAWRAEEPSMRWRWVLAMWLAFSLACLTKGPQLPIMLILACAAFTRLHVPLRPHSLALLRPLSGVLILLALNVPWWYALGERVGMATLENSQLGGALLRPRLLDGNPYYFYRTWQLVLPWVGLLPALIVLRRLEPHQRPALTWLALVVVLPAVALSFGPQERWYYMLPALPALCVLLALAADRFWHPHRLRRWMPAWLLSHGILMLGLVGGIGLMYAPSARWPLLGVTAILALAMLAWRQNRRPGGLSLPGWILITAALFMTTTASVAYIPQMWGMDRYAERAEAVRLARLVGPEEPLVSWRTDLTNLVYYLDRPIPRAEHAPDLHRLRAQWVLTPARGVHSLLAAAPVIGHCAFNVGDEYLWLVRTGSVDGIDPSWFNAPDCDPRPLPESVP</sequence>
<protein>
    <recommendedName>
        <fullName evidence="10">ArnT-like N-terminal domain-containing protein</fullName>
    </recommendedName>
</protein>
<dbReference type="Pfam" id="PF02366">
    <property type="entry name" value="PMT"/>
    <property type="match status" value="1"/>
</dbReference>
<feature type="transmembrane region" description="Helical" evidence="9">
    <location>
        <begin position="348"/>
        <end position="365"/>
    </location>
</feature>
<dbReference type="GO" id="GO:0005886">
    <property type="term" value="C:plasma membrane"/>
    <property type="evidence" value="ECO:0007669"/>
    <property type="project" value="UniProtKB-SubCell"/>
</dbReference>
<keyword evidence="12" id="KW-1185">Reference proteome</keyword>
<feature type="transmembrane region" description="Helical" evidence="9">
    <location>
        <begin position="169"/>
        <end position="187"/>
    </location>
</feature>
<evidence type="ECO:0000256" key="5">
    <source>
        <dbReference type="ARBA" id="ARBA00022692"/>
    </source>
</evidence>
<organism evidence="11 12">
    <name type="scientific">Candidatus Macondimonas diazotrophica</name>
    <dbReference type="NCBI Taxonomy" id="2305248"/>
    <lineage>
        <taxon>Bacteria</taxon>
        <taxon>Pseudomonadati</taxon>
        <taxon>Pseudomonadota</taxon>
        <taxon>Gammaproteobacteria</taxon>
        <taxon>Chromatiales</taxon>
        <taxon>Ectothiorhodospiraceae</taxon>
        <taxon>Candidatus Macondimonas</taxon>
    </lineage>
</organism>
<feature type="transmembrane region" description="Helical" evidence="9">
    <location>
        <begin position="144"/>
        <end position="163"/>
    </location>
</feature>
<dbReference type="GO" id="GO:0009103">
    <property type="term" value="P:lipopolysaccharide biosynthetic process"/>
    <property type="evidence" value="ECO:0007669"/>
    <property type="project" value="UniProtKB-ARBA"/>
</dbReference>
<dbReference type="EMBL" id="SRIO01000016">
    <property type="protein sequence ID" value="TFZ81757.1"/>
    <property type="molecule type" value="Genomic_DNA"/>
</dbReference>
<reference evidence="11 12" key="1">
    <citation type="journal article" date="2019" name="ISME J.">
        <title>Candidatus Macondimonas diazotrophica, a novel gammaproteobacterial genus dominating crude-oil-contaminated coastal sediments.</title>
        <authorList>
            <person name="Karthikeyan S."/>
            <person name="Konstantinidis K."/>
        </authorList>
    </citation>
    <scope>NUCLEOTIDE SEQUENCE [LARGE SCALE GENOMIC DNA]</scope>
    <source>
        <strain evidence="11 12">KTK01</strain>
    </source>
</reference>
<feature type="transmembrane region" description="Helical" evidence="9">
    <location>
        <begin position="317"/>
        <end position="336"/>
    </location>
</feature>
<dbReference type="AlphaFoldDB" id="A0A4Z0F712"/>
<dbReference type="GO" id="GO:0006493">
    <property type="term" value="P:protein O-linked glycosylation"/>
    <property type="evidence" value="ECO:0007669"/>
    <property type="project" value="InterPro"/>
</dbReference>
<dbReference type="PANTHER" id="PTHR33908">
    <property type="entry name" value="MANNOSYLTRANSFERASE YKCB-RELATED"/>
    <property type="match status" value="1"/>
</dbReference>
<accession>A0A4Z0F712</accession>
<dbReference type="OrthoDB" id="9775035at2"/>
<evidence type="ECO:0000259" key="10">
    <source>
        <dbReference type="Pfam" id="PF02366"/>
    </source>
</evidence>
<gene>
    <name evidence="11" type="ORF">E4680_11325</name>
</gene>
<feature type="transmembrane region" description="Helical" evidence="9">
    <location>
        <begin position="194"/>
        <end position="212"/>
    </location>
</feature>
<keyword evidence="2" id="KW-1003">Cell membrane</keyword>
<evidence type="ECO:0000256" key="6">
    <source>
        <dbReference type="ARBA" id="ARBA00022989"/>
    </source>
</evidence>
<feature type="transmembrane region" description="Helical" evidence="9">
    <location>
        <begin position="459"/>
        <end position="478"/>
    </location>
</feature>
<dbReference type="InterPro" id="IPR003342">
    <property type="entry name" value="ArnT-like_N"/>
</dbReference>